<dbReference type="SUPFAM" id="SSF53850">
    <property type="entry name" value="Periplasmic binding protein-like II"/>
    <property type="match status" value="1"/>
</dbReference>
<gene>
    <name evidence="3" type="ORF">D6T64_11475</name>
</gene>
<sequence length="326" mass="33696">MKKTILTVAFAAVTAVLVLAATANASSAGGGATARSKLTLLAPAAPGGGWDGFARESQQALRANGIVNNARVINVPGAGGTIGLGQVAQMDGREDLLLATGAAMMGGIELSTADVSFDDVTLIARVADDYNVLVVPKDSPYETMDEFTAAWAADPGGTAIAGGSLGSIDHLLSGLLGREIGIDPAAVNYVAYAGGGEVLTSLLSNTAAAGISSYNDFRDQIEAGSVRALGTSAAEPVDGIDVPTFIESGYDVEMSNWRGYAAPPGISEDARQELVDIVTEMHATDEWDDSMARNRWSDSYAIDGEFQDFIDTESLRVASIVEELGL</sequence>
<dbReference type="Gene3D" id="3.40.190.150">
    <property type="entry name" value="Bordetella uptake gene, domain 1"/>
    <property type="match status" value="1"/>
</dbReference>
<keyword evidence="2" id="KW-0732">Signal</keyword>
<dbReference type="EMBL" id="QZVS01000084">
    <property type="protein sequence ID" value="RJT88255.1"/>
    <property type="molecule type" value="Genomic_DNA"/>
</dbReference>
<evidence type="ECO:0000313" key="4">
    <source>
        <dbReference type="Proteomes" id="UP000272015"/>
    </source>
</evidence>
<organism evidence="3 4">
    <name type="scientific">Cryobacterium melibiosiphilum</name>
    <dbReference type="NCBI Taxonomy" id="995039"/>
    <lineage>
        <taxon>Bacteria</taxon>
        <taxon>Bacillati</taxon>
        <taxon>Actinomycetota</taxon>
        <taxon>Actinomycetes</taxon>
        <taxon>Micrococcales</taxon>
        <taxon>Microbacteriaceae</taxon>
        <taxon>Cryobacterium</taxon>
    </lineage>
</organism>
<feature type="signal peptide" evidence="2">
    <location>
        <begin position="1"/>
        <end position="25"/>
    </location>
</feature>
<feature type="chain" id="PRO_5038873436" evidence="2">
    <location>
        <begin position="26"/>
        <end position="326"/>
    </location>
</feature>
<keyword evidence="4" id="KW-1185">Reference proteome</keyword>
<dbReference type="OrthoDB" id="9780943at2"/>
<dbReference type="AlphaFoldDB" id="A0A3A5MGL9"/>
<dbReference type="InterPro" id="IPR042100">
    <property type="entry name" value="Bug_dom1"/>
</dbReference>
<dbReference type="PANTHER" id="PTHR42928:SF3">
    <property type="entry name" value="UPF0065 PROTEIN YFLP"/>
    <property type="match status" value="1"/>
</dbReference>
<comment type="caution">
    <text evidence="3">The sequence shown here is derived from an EMBL/GenBank/DDBJ whole genome shotgun (WGS) entry which is preliminary data.</text>
</comment>
<dbReference type="PANTHER" id="PTHR42928">
    <property type="entry name" value="TRICARBOXYLATE-BINDING PROTEIN"/>
    <property type="match status" value="1"/>
</dbReference>
<dbReference type="Gene3D" id="3.40.190.10">
    <property type="entry name" value="Periplasmic binding protein-like II"/>
    <property type="match status" value="1"/>
</dbReference>
<evidence type="ECO:0000313" key="3">
    <source>
        <dbReference type="EMBL" id="RJT88255.1"/>
    </source>
</evidence>
<protein>
    <submittedName>
        <fullName evidence="3">Tripartite tricarboxylate transporter substrate binding protein</fullName>
    </submittedName>
</protein>
<dbReference type="RefSeq" id="WP_119974802.1">
    <property type="nucleotide sequence ID" value="NZ_JBHSQA010000007.1"/>
</dbReference>
<accession>A0A3A5MGL9</accession>
<dbReference type="PIRSF" id="PIRSF017082">
    <property type="entry name" value="YflP"/>
    <property type="match status" value="1"/>
</dbReference>
<evidence type="ECO:0000256" key="2">
    <source>
        <dbReference type="SAM" id="SignalP"/>
    </source>
</evidence>
<comment type="similarity">
    <text evidence="1">Belongs to the UPF0065 (bug) family.</text>
</comment>
<dbReference type="Proteomes" id="UP000272015">
    <property type="component" value="Unassembled WGS sequence"/>
</dbReference>
<evidence type="ECO:0000256" key="1">
    <source>
        <dbReference type="ARBA" id="ARBA00006987"/>
    </source>
</evidence>
<dbReference type="CDD" id="cd07012">
    <property type="entry name" value="PBP2_Bug_TTT"/>
    <property type="match status" value="1"/>
</dbReference>
<proteinExistence type="inferred from homology"/>
<reference evidence="3 4" key="1">
    <citation type="submission" date="2018-09" db="EMBL/GenBank/DDBJ databases">
        <title>Novel species of Cryobacterium.</title>
        <authorList>
            <person name="Liu Q."/>
            <person name="Xin Y.-H."/>
        </authorList>
    </citation>
    <scope>NUCLEOTIDE SEQUENCE [LARGE SCALE GENOMIC DNA]</scope>
    <source>
        <strain evidence="3 4">Hh39</strain>
    </source>
</reference>
<name>A0A3A5MGL9_9MICO</name>
<dbReference type="Pfam" id="PF03401">
    <property type="entry name" value="TctC"/>
    <property type="match status" value="1"/>
</dbReference>
<dbReference type="InterPro" id="IPR005064">
    <property type="entry name" value="BUG"/>
</dbReference>